<dbReference type="AlphaFoldDB" id="A0A9Q4B1E1"/>
<dbReference type="Proteomes" id="UP001057753">
    <property type="component" value="Unassembled WGS sequence"/>
</dbReference>
<dbReference type="NCBIfam" id="TIGR00114">
    <property type="entry name" value="lumazine-synth"/>
    <property type="match status" value="1"/>
</dbReference>
<evidence type="ECO:0000256" key="4">
    <source>
        <dbReference type="ARBA" id="ARBA00022619"/>
    </source>
</evidence>
<dbReference type="PANTHER" id="PTHR21058:SF0">
    <property type="entry name" value="6,7-DIMETHYL-8-RIBITYLLUMAZINE SYNTHASE"/>
    <property type="match status" value="1"/>
</dbReference>
<feature type="binding site" evidence="8">
    <location>
        <position position="114"/>
    </location>
    <ligand>
        <name>5-amino-6-(D-ribitylamino)uracil</name>
        <dbReference type="ChEBI" id="CHEBI:15934"/>
    </ligand>
</feature>
<evidence type="ECO:0000313" key="9">
    <source>
        <dbReference type="EMBL" id="MCR6096583.1"/>
    </source>
</evidence>
<comment type="pathway">
    <text evidence="1 8">Cofactor biosynthesis; riboflavin biosynthesis; riboflavin from 2-hydroxy-3-oxobutyl phosphate and 5-amino-6-(D-ribitylamino)uracil: step 1/2.</text>
</comment>
<dbReference type="HAMAP" id="MF_00178">
    <property type="entry name" value="Lumazine_synth"/>
    <property type="match status" value="1"/>
</dbReference>
<keyword evidence="4 8" id="KW-0686">Riboflavin biosynthesis</keyword>
<accession>A0A9Q4B1E1</accession>
<comment type="subunit">
    <text evidence="8">Forms an icosahedral capsid composed of 60 subunits, arranged as a dodecamer of pentamers.</text>
</comment>
<evidence type="ECO:0000256" key="3">
    <source>
        <dbReference type="ARBA" id="ARBA00012664"/>
    </source>
</evidence>
<dbReference type="InterPro" id="IPR002180">
    <property type="entry name" value="LS/RS"/>
</dbReference>
<protein>
    <recommendedName>
        <fullName evidence="7 8">6,7-dimethyl-8-ribityllumazine synthase</fullName>
        <shortName evidence="8">DMRL synthase</shortName>
        <shortName evidence="8">LS</shortName>
        <shortName evidence="8">Lumazine synthase</shortName>
        <ecNumber evidence="3 8">2.5.1.78</ecNumber>
    </recommendedName>
</protein>
<evidence type="ECO:0000313" key="10">
    <source>
        <dbReference type="Proteomes" id="UP001057753"/>
    </source>
</evidence>
<evidence type="ECO:0000256" key="1">
    <source>
        <dbReference type="ARBA" id="ARBA00004917"/>
    </source>
</evidence>
<dbReference type="InterPro" id="IPR034964">
    <property type="entry name" value="LS"/>
</dbReference>
<keyword evidence="10" id="KW-1185">Reference proteome</keyword>
<evidence type="ECO:0000256" key="2">
    <source>
        <dbReference type="ARBA" id="ARBA00007424"/>
    </source>
</evidence>
<sequence>MGHTYEGHLVGTGLKIGIVVGRFNEFITGKLLGGAEDALRRHGVANDDVDVAWVPGAFEIPLIAKKMADSGKYDAVITLGTVIRGSTPHFDYVCGEVSKGVASISLSSGIPVIFGVLTTDTIEQAIERAGTKAGNKGWEAAAGAIEMANLTKNFNE</sequence>
<comment type="catalytic activity">
    <reaction evidence="6 8">
        <text>(2S)-2-hydroxy-3-oxobutyl phosphate + 5-amino-6-(D-ribitylamino)uracil = 6,7-dimethyl-8-(1-D-ribityl)lumazine + phosphate + 2 H2O + H(+)</text>
        <dbReference type="Rhea" id="RHEA:26152"/>
        <dbReference type="ChEBI" id="CHEBI:15377"/>
        <dbReference type="ChEBI" id="CHEBI:15378"/>
        <dbReference type="ChEBI" id="CHEBI:15934"/>
        <dbReference type="ChEBI" id="CHEBI:43474"/>
        <dbReference type="ChEBI" id="CHEBI:58201"/>
        <dbReference type="ChEBI" id="CHEBI:58830"/>
        <dbReference type="EC" id="2.5.1.78"/>
    </reaction>
</comment>
<feature type="binding site" evidence="8">
    <location>
        <begin position="81"/>
        <end position="83"/>
    </location>
    <ligand>
        <name>5-amino-6-(D-ribitylamino)uracil</name>
        <dbReference type="ChEBI" id="CHEBI:15934"/>
    </ligand>
</feature>
<feature type="binding site" evidence="8">
    <location>
        <position position="128"/>
    </location>
    <ligand>
        <name>(2S)-2-hydroxy-3-oxobutyl phosphate</name>
        <dbReference type="ChEBI" id="CHEBI:58830"/>
    </ligand>
</feature>
<dbReference type="InterPro" id="IPR036467">
    <property type="entry name" value="LS/RS_sf"/>
</dbReference>
<reference evidence="9" key="1">
    <citation type="submission" date="2020-06" db="EMBL/GenBank/DDBJ databases">
        <title>Insight into the genomes of haloalkaliphilic bacilli from Kenyan soda lakes.</title>
        <authorList>
            <person name="Mwirichia R."/>
            <person name="Villamizar G.C."/>
            <person name="Poehlein A."/>
            <person name="Mugweru J."/>
            <person name="Kipnyargis A."/>
            <person name="Kiplimo D."/>
            <person name="Orwa P."/>
            <person name="Daniel R."/>
        </authorList>
    </citation>
    <scope>NUCLEOTIDE SEQUENCE</scope>
    <source>
        <strain evidence="9">B1096_S55</strain>
    </source>
</reference>
<organism evidence="9 10">
    <name type="scientific">Salipaludibacillus agaradhaerens</name>
    <name type="common">Bacillus agaradhaerens</name>
    <dbReference type="NCBI Taxonomy" id="76935"/>
    <lineage>
        <taxon>Bacteria</taxon>
        <taxon>Bacillati</taxon>
        <taxon>Bacillota</taxon>
        <taxon>Bacilli</taxon>
        <taxon>Bacillales</taxon>
        <taxon>Bacillaceae</taxon>
    </lineage>
</organism>
<keyword evidence="5 8" id="KW-0808">Transferase</keyword>
<dbReference type="FunFam" id="3.40.50.960:FF:000001">
    <property type="entry name" value="6,7-dimethyl-8-ribityllumazine synthase"/>
    <property type="match status" value="1"/>
</dbReference>
<evidence type="ECO:0000256" key="6">
    <source>
        <dbReference type="ARBA" id="ARBA00048785"/>
    </source>
</evidence>
<proteinExistence type="inferred from homology"/>
<evidence type="ECO:0000256" key="8">
    <source>
        <dbReference type="HAMAP-Rule" id="MF_00178"/>
    </source>
</evidence>
<dbReference type="Pfam" id="PF00885">
    <property type="entry name" value="DMRL_synthase"/>
    <property type="match status" value="1"/>
</dbReference>
<dbReference type="GO" id="GO:0009231">
    <property type="term" value="P:riboflavin biosynthetic process"/>
    <property type="evidence" value="ECO:0007669"/>
    <property type="project" value="UniProtKB-UniRule"/>
</dbReference>
<dbReference type="NCBIfam" id="NF000812">
    <property type="entry name" value="PRK00061.1-4"/>
    <property type="match status" value="1"/>
</dbReference>
<dbReference type="CDD" id="cd09209">
    <property type="entry name" value="Lumazine_synthase-I"/>
    <property type="match status" value="1"/>
</dbReference>
<comment type="caution">
    <text evidence="9">The sequence shown here is derived from an EMBL/GenBank/DDBJ whole genome shotgun (WGS) entry which is preliminary data.</text>
</comment>
<evidence type="ECO:0000256" key="7">
    <source>
        <dbReference type="ARBA" id="ARBA00072606"/>
    </source>
</evidence>
<comment type="similarity">
    <text evidence="2 8">Belongs to the DMRL synthase family.</text>
</comment>
<gene>
    <name evidence="8" type="primary">ribH</name>
    <name evidence="9" type="ORF">HXA33_08445</name>
</gene>
<comment type="function">
    <text evidence="8">Catalyzes the formation of 6,7-dimethyl-8-ribityllumazine by condensation of 5-amino-6-(D-ribitylamino)uracil with 3,4-dihydroxy-2-butanone 4-phosphate. This is the penultimate step in the biosynthesis of riboflavin.</text>
</comment>
<feature type="active site" description="Proton donor" evidence="8">
    <location>
        <position position="89"/>
    </location>
</feature>
<dbReference type="RefSeq" id="WP_257821154.1">
    <property type="nucleotide sequence ID" value="NZ_JABXYM010000001.1"/>
</dbReference>
<dbReference type="SUPFAM" id="SSF52121">
    <property type="entry name" value="Lumazine synthase"/>
    <property type="match status" value="1"/>
</dbReference>
<dbReference type="EMBL" id="JABXYM010000001">
    <property type="protein sequence ID" value="MCR6096583.1"/>
    <property type="molecule type" value="Genomic_DNA"/>
</dbReference>
<dbReference type="GO" id="GO:0000906">
    <property type="term" value="F:6,7-dimethyl-8-ribityllumazine synthase activity"/>
    <property type="evidence" value="ECO:0007669"/>
    <property type="project" value="UniProtKB-UniRule"/>
</dbReference>
<feature type="binding site" evidence="8">
    <location>
        <position position="23"/>
    </location>
    <ligand>
        <name>5-amino-6-(D-ribitylamino)uracil</name>
        <dbReference type="ChEBI" id="CHEBI:15934"/>
    </ligand>
</feature>
<dbReference type="EC" id="2.5.1.78" evidence="3 8"/>
<dbReference type="Gene3D" id="3.40.50.960">
    <property type="entry name" value="Lumazine/riboflavin synthase"/>
    <property type="match status" value="1"/>
</dbReference>
<dbReference type="PANTHER" id="PTHR21058">
    <property type="entry name" value="6,7-DIMETHYL-8-RIBITYLLUMAZINE SYNTHASE DMRL SYNTHASE LUMAZINE SYNTHASE"/>
    <property type="match status" value="1"/>
</dbReference>
<dbReference type="GO" id="GO:0009349">
    <property type="term" value="C:riboflavin synthase complex"/>
    <property type="evidence" value="ECO:0007669"/>
    <property type="project" value="UniProtKB-UniRule"/>
</dbReference>
<feature type="binding site" evidence="8">
    <location>
        <begin position="86"/>
        <end position="87"/>
    </location>
    <ligand>
        <name>(2S)-2-hydroxy-3-oxobutyl phosphate</name>
        <dbReference type="ChEBI" id="CHEBI:58830"/>
    </ligand>
</feature>
<feature type="binding site" evidence="8">
    <location>
        <begin position="57"/>
        <end position="59"/>
    </location>
    <ligand>
        <name>5-amino-6-(D-ribitylamino)uracil</name>
        <dbReference type="ChEBI" id="CHEBI:15934"/>
    </ligand>
</feature>
<evidence type="ECO:0000256" key="5">
    <source>
        <dbReference type="ARBA" id="ARBA00022679"/>
    </source>
</evidence>
<name>A0A9Q4B1E1_SALAG</name>
<dbReference type="GO" id="GO:0005829">
    <property type="term" value="C:cytosol"/>
    <property type="evidence" value="ECO:0007669"/>
    <property type="project" value="TreeGrafter"/>
</dbReference>